<proteinExistence type="predicted"/>
<keyword evidence="4" id="KW-0472">Membrane</keyword>
<evidence type="ECO:0000256" key="1">
    <source>
        <dbReference type="ARBA" id="ARBA00004141"/>
    </source>
</evidence>
<dbReference type="AlphaFoldDB" id="A0A5B7KH58"/>
<name>A0A5B7KH58_PORTR</name>
<gene>
    <name evidence="5" type="primary">tmbim6_1</name>
    <name evidence="5" type="ORF">E2C01_101936</name>
</gene>
<dbReference type="EMBL" id="VSRR010149644">
    <property type="protein sequence ID" value="MPD06146.1"/>
    <property type="molecule type" value="Genomic_DNA"/>
</dbReference>
<reference evidence="5 6" key="1">
    <citation type="submission" date="2019-05" db="EMBL/GenBank/DDBJ databases">
        <title>Another draft genome of Portunus trituberculatus and its Hox gene families provides insights of decapod evolution.</title>
        <authorList>
            <person name="Jeong J.-H."/>
            <person name="Song I."/>
            <person name="Kim S."/>
            <person name="Choi T."/>
            <person name="Kim D."/>
            <person name="Ryu S."/>
            <person name="Kim W."/>
        </authorList>
    </citation>
    <scope>NUCLEOTIDE SEQUENCE [LARGE SCALE GENOMIC DNA]</scope>
    <source>
        <tissue evidence="5">Muscle</tissue>
    </source>
</reference>
<dbReference type="OrthoDB" id="1277691at2759"/>
<comment type="caution">
    <text evidence="5">The sequence shown here is derived from an EMBL/GenBank/DDBJ whole genome shotgun (WGS) entry which is preliminary data.</text>
</comment>
<dbReference type="GO" id="GO:0016020">
    <property type="term" value="C:membrane"/>
    <property type="evidence" value="ECO:0007669"/>
    <property type="project" value="UniProtKB-SubCell"/>
</dbReference>
<dbReference type="Proteomes" id="UP000324222">
    <property type="component" value="Unassembled WGS sequence"/>
</dbReference>
<evidence type="ECO:0000313" key="5">
    <source>
        <dbReference type="EMBL" id="MPD06146.1"/>
    </source>
</evidence>
<evidence type="ECO:0000256" key="2">
    <source>
        <dbReference type="ARBA" id="ARBA00022692"/>
    </source>
</evidence>
<keyword evidence="2" id="KW-0812">Transmembrane</keyword>
<organism evidence="5 6">
    <name type="scientific">Portunus trituberculatus</name>
    <name type="common">Swimming crab</name>
    <name type="synonym">Neptunus trituberculatus</name>
    <dbReference type="NCBI Taxonomy" id="210409"/>
    <lineage>
        <taxon>Eukaryota</taxon>
        <taxon>Metazoa</taxon>
        <taxon>Ecdysozoa</taxon>
        <taxon>Arthropoda</taxon>
        <taxon>Crustacea</taxon>
        <taxon>Multicrustacea</taxon>
        <taxon>Malacostraca</taxon>
        <taxon>Eumalacostraca</taxon>
        <taxon>Eucarida</taxon>
        <taxon>Decapoda</taxon>
        <taxon>Pleocyemata</taxon>
        <taxon>Brachyura</taxon>
        <taxon>Eubrachyura</taxon>
        <taxon>Portunoidea</taxon>
        <taxon>Portunidae</taxon>
        <taxon>Portuninae</taxon>
        <taxon>Portunus</taxon>
    </lineage>
</organism>
<evidence type="ECO:0000256" key="3">
    <source>
        <dbReference type="ARBA" id="ARBA00022989"/>
    </source>
</evidence>
<comment type="subcellular location">
    <subcellularLocation>
        <location evidence="1">Membrane</location>
        <topology evidence="1">Multi-pass membrane protein</topology>
    </subcellularLocation>
</comment>
<evidence type="ECO:0000313" key="6">
    <source>
        <dbReference type="Proteomes" id="UP000324222"/>
    </source>
</evidence>
<keyword evidence="3" id="KW-1133">Transmembrane helix</keyword>
<protein>
    <submittedName>
        <fullName evidence="5">Putative Bax inhibitor 1</fullName>
    </submittedName>
</protein>
<keyword evidence="6" id="KW-1185">Reference proteome</keyword>
<sequence>MCGFIVFDTQNITEKARRGDKDYVMHSVELFIDFVGVFKRLLIILTDKVRCCPVCLPSLTLKKLSLM</sequence>
<evidence type="ECO:0000256" key="4">
    <source>
        <dbReference type="ARBA" id="ARBA00023136"/>
    </source>
</evidence>
<dbReference type="Pfam" id="PF01027">
    <property type="entry name" value="Bax1-I"/>
    <property type="match status" value="1"/>
</dbReference>
<accession>A0A5B7KH58</accession>
<dbReference type="InterPro" id="IPR006214">
    <property type="entry name" value="Bax_inhibitor_1-related"/>
</dbReference>